<dbReference type="EMBL" id="JAHSTU010000005">
    <property type="protein sequence ID" value="MBV4521941.1"/>
    <property type="molecule type" value="Genomic_DNA"/>
</dbReference>
<gene>
    <name evidence="8" type="primary">sulP</name>
    <name evidence="8" type="ORF">KVG88_17920</name>
</gene>
<evidence type="ECO:0000256" key="2">
    <source>
        <dbReference type="ARBA" id="ARBA00022692"/>
    </source>
</evidence>
<feature type="transmembrane region" description="Helical" evidence="6">
    <location>
        <begin position="50"/>
        <end position="69"/>
    </location>
</feature>
<evidence type="ECO:0000259" key="7">
    <source>
        <dbReference type="PROSITE" id="PS50801"/>
    </source>
</evidence>
<dbReference type="RefSeq" id="WP_217872199.1">
    <property type="nucleotide sequence ID" value="NZ_JAHSTU010000005.1"/>
</dbReference>
<keyword evidence="4 6" id="KW-0472">Membrane</keyword>
<dbReference type="InterPro" id="IPR002645">
    <property type="entry name" value="STAS_dom"/>
</dbReference>
<feature type="transmembrane region" description="Helical" evidence="6">
    <location>
        <begin position="99"/>
        <end position="119"/>
    </location>
</feature>
<feature type="transmembrane region" description="Helical" evidence="6">
    <location>
        <begin position="354"/>
        <end position="372"/>
    </location>
</feature>
<comment type="caution">
    <text evidence="8">The sequence shown here is derived from an EMBL/GenBank/DDBJ whole genome shotgun (WGS) entry which is preliminary data.</text>
</comment>
<feature type="transmembrane region" description="Helical" evidence="6">
    <location>
        <begin position="75"/>
        <end position="92"/>
    </location>
</feature>
<dbReference type="Pfam" id="PF00916">
    <property type="entry name" value="Sulfate_transp"/>
    <property type="match status" value="1"/>
</dbReference>
<proteinExistence type="predicted"/>
<evidence type="ECO:0000256" key="1">
    <source>
        <dbReference type="ARBA" id="ARBA00004141"/>
    </source>
</evidence>
<dbReference type="Proteomes" id="UP001049200">
    <property type="component" value="Unassembled WGS sequence"/>
</dbReference>
<reference evidence="8" key="1">
    <citation type="submission" date="2021-06" db="EMBL/GenBank/DDBJ databases">
        <title>Updating the genus Pseudomonas: Description of 43 new species and partition of the Pseudomonas putida group.</title>
        <authorList>
            <person name="Girard L."/>
            <person name="Lood C."/>
            <person name="Vandamme P."/>
            <person name="Rokni-Zadeh H."/>
            <person name="Van Noort V."/>
            <person name="Hofte M."/>
            <person name="Lavigne R."/>
            <person name="De Mot R."/>
        </authorList>
    </citation>
    <scope>NUCLEOTIDE SEQUENCE</scope>
    <source>
        <strain evidence="8">SWRI74</strain>
    </source>
</reference>
<keyword evidence="9" id="KW-1185">Reference proteome</keyword>
<accession>A0ABS6QSM6</accession>
<feature type="transmembrane region" description="Helical" evidence="6">
    <location>
        <begin position="207"/>
        <end position="225"/>
    </location>
</feature>
<dbReference type="PROSITE" id="PS50801">
    <property type="entry name" value="STAS"/>
    <property type="match status" value="1"/>
</dbReference>
<evidence type="ECO:0000313" key="9">
    <source>
        <dbReference type="Proteomes" id="UP001049200"/>
    </source>
</evidence>
<feature type="domain" description="STAS" evidence="7">
    <location>
        <begin position="464"/>
        <end position="579"/>
    </location>
</feature>
<dbReference type="CDD" id="cd07042">
    <property type="entry name" value="STAS_SulP_like_sulfate_transporter"/>
    <property type="match status" value="1"/>
</dbReference>
<feature type="transmembrane region" description="Helical" evidence="6">
    <location>
        <begin position="408"/>
        <end position="440"/>
    </location>
</feature>
<sequence length="592" mass="62249">MSDSDASSPLPEPGRIARRDAGGDQAGWSRWLPGLRTLRGYRLAWFRHDLVAGLVLTTMLVPVGIAYAVASGVPGIYGLYATIIPLLAYALFGPSRILVLGPDSSLAAVILAVVLPLSGGDPQRAIALAGAMAIVSGAVCVLAGIARLGFVTELLSKPIRYGYMNGIALTVLISQLPKLFGFKIESEGPLRNLWAIVTSIMDGKTNWITFAVGAATLVVILLLKGHKRIPGILIAVVAATLAVAALDLASAGVSVLGSLPQGLPGFAIPWITQADIVPVLLGGCAVALVSFADTSVLSRVYAARTRTYVDPNQEMVGLGVANLAAGFFQGFAISSSSSRTPVAEAAGAKTQMTGVVGAVAVALLLVLAPDLLRDLPNSALAAVVIASAIGLIEITDLKRIYRIQRWEFWLSIVCTVGVAVLGAIEGIGLAILIAVIEFLWDGWRPYSAVLGQAQGVKGFHDTQRYPDARLIPGLVLFRWDASLFFANAELFHDRVIDALAASPTPVRWLVIAAEPITSVDVTSADMLAELDETLRAAGITLCVAEMKDPVKDKLKRFGLYSLLGEGAFFPTIDDAVGSYLQSHPVGGEAEGR</sequence>
<organism evidence="8 9">
    <name type="scientific">Pseudomonas azerbaijanoccidentalis</name>
    <dbReference type="NCBI Taxonomy" id="2842347"/>
    <lineage>
        <taxon>Bacteria</taxon>
        <taxon>Pseudomonadati</taxon>
        <taxon>Pseudomonadota</taxon>
        <taxon>Gammaproteobacteria</taxon>
        <taxon>Pseudomonadales</taxon>
        <taxon>Pseudomonadaceae</taxon>
        <taxon>Pseudomonas</taxon>
    </lineage>
</organism>
<feature type="transmembrane region" description="Helical" evidence="6">
    <location>
        <begin position="378"/>
        <end position="396"/>
    </location>
</feature>
<protein>
    <submittedName>
        <fullName evidence="8">Sulfate permease</fullName>
    </submittedName>
</protein>
<evidence type="ECO:0000256" key="5">
    <source>
        <dbReference type="SAM" id="MobiDB-lite"/>
    </source>
</evidence>
<keyword evidence="2 6" id="KW-0812">Transmembrane</keyword>
<evidence type="ECO:0000313" key="8">
    <source>
        <dbReference type="EMBL" id="MBV4521941.1"/>
    </source>
</evidence>
<comment type="subcellular location">
    <subcellularLocation>
        <location evidence="1">Membrane</location>
        <topology evidence="1">Multi-pass membrane protein</topology>
    </subcellularLocation>
</comment>
<dbReference type="InterPro" id="IPR001902">
    <property type="entry name" value="SLC26A/SulP_fam"/>
</dbReference>
<evidence type="ECO:0000256" key="3">
    <source>
        <dbReference type="ARBA" id="ARBA00022989"/>
    </source>
</evidence>
<dbReference type="NCBIfam" id="TIGR00815">
    <property type="entry name" value="sulP"/>
    <property type="match status" value="1"/>
</dbReference>
<dbReference type="Pfam" id="PF01740">
    <property type="entry name" value="STAS"/>
    <property type="match status" value="1"/>
</dbReference>
<feature type="transmembrane region" description="Helical" evidence="6">
    <location>
        <begin position="232"/>
        <end position="256"/>
    </location>
</feature>
<keyword evidence="3 6" id="KW-1133">Transmembrane helix</keyword>
<dbReference type="InterPro" id="IPR011547">
    <property type="entry name" value="SLC26A/SulP_dom"/>
</dbReference>
<evidence type="ECO:0000256" key="4">
    <source>
        <dbReference type="ARBA" id="ARBA00023136"/>
    </source>
</evidence>
<evidence type="ECO:0000256" key="6">
    <source>
        <dbReference type="SAM" id="Phobius"/>
    </source>
</evidence>
<feature type="transmembrane region" description="Helical" evidence="6">
    <location>
        <begin position="276"/>
        <end position="297"/>
    </location>
</feature>
<name>A0ABS6QSM6_9PSED</name>
<dbReference type="PANTHER" id="PTHR11814">
    <property type="entry name" value="SULFATE TRANSPORTER"/>
    <property type="match status" value="1"/>
</dbReference>
<feature type="region of interest" description="Disordered" evidence="5">
    <location>
        <begin position="1"/>
        <end position="24"/>
    </location>
</feature>
<feature type="transmembrane region" description="Helical" evidence="6">
    <location>
        <begin position="125"/>
        <end position="150"/>
    </location>
</feature>